<dbReference type="EMBL" id="JAHRIM010043400">
    <property type="protein sequence ID" value="MEQ2267819.1"/>
    <property type="molecule type" value="Genomic_DNA"/>
</dbReference>
<proteinExistence type="predicted"/>
<feature type="chain" id="PRO_5047261316" evidence="1">
    <location>
        <begin position="23"/>
        <end position="181"/>
    </location>
</feature>
<feature type="signal peptide" evidence="1">
    <location>
        <begin position="1"/>
        <end position="22"/>
    </location>
</feature>
<feature type="non-terminal residue" evidence="2">
    <location>
        <position position="181"/>
    </location>
</feature>
<dbReference type="PANTHER" id="PTHR47130">
    <property type="entry name" value="SI:DKEY-19B23.11-RELATED"/>
    <property type="match status" value="1"/>
</dbReference>
<sequence>MQKPERILLWNLMAAVFALGQAWPNMMLSSQPTGSGLKTGCVANLMRLTLDSALAVGNQLEVEAINGTQYILLTPSLAAQCGYSMESDPWGNTRIYTSLLGCYVSNKDDVMFTVGLKLKIYHHSPSDVASHDVAQTCSYTRWAPREILCDRNYMEVSTYMAPQAEAKGQKKAASQLNTIPD</sequence>
<dbReference type="PANTHER" id="PTHR47130:SF3">
    <property type="entry name" value="ZONA PELLUCIDA PROTEIN"/>
    <property type="match status" value="1"/>
</dbReference>
<protein>
    <submittedName>
        <fullName evidence="2">Uncharacterized protein</fullName>
    </submittedName>
</protein>
<gene>
    <name evidence="2" type="ORF">XENORESO_010885</name>
</gene>
<organism evidence="2 3">
    <name type="scientific">Xenotaenia resolanae</name>
    <dbReference type="NCBI Taxonomy" id="208358"/>
    <lineage>
        <taxon>Eukaryota</taxon>
        <taxon>Metazoa</taxon>
        <taxon>Chordata</taxon>
        <taxon>Craniata</taxon>
        <taxon>Vertebrata</taxon>
        <taxon>Euteleostomi</taxon>
        <taxon>Actinopterygii</taxon>
        <taxon>Neopterygii</taxon>
        <taxon>Teleostei</taxon>
        <taxon>Neoteleostei</taxon>
        <taxon>Acanthomorphata</taxon>
        <taxon>Ovalentaria</taxon>
        <taxon>Atherinomorphae</taxon>
        <taxon>Cyprinodontiformes</taxon>
        <taxon>Goodeidae</taxon>
        <taxon>Xenotaenia</taxon>
    </lineage>
</organism>
<keyword evidence="1" id="KW-0732">Signal</keyword>
<keyword evidence="3" id="KW-1185">Reference proteome</keyword>
<evidence type="ECO:0000313" key="3">
    <source>
        <dbReference type="Proteomes" id="UP001444071"/>
    </source>
</evidence>
<accession>A0ABV0WFB8</accession>
<dbReference type="Proteomes" id="UP001444071">
    <property type="component" value="Unassembled WGS sequence"/>
</dbReference>
<name>A0ABV0WFB8_9TELE</name>
<evidence type="ECO:0000256" key="1">
    <source>
        <dbReference type="SAM" id="SignalP"/>
    </source>
</evidence>
<reference evidence="2 3" key="1">
    <citation type="submission" date="2021-06" db="EMBL/GenBank/DDBJ databases">
        <authorList>
            <person name="Palmer J.M."/>
        </authorList>
    </citation>
    <scope>NUCLEOTIDE SEQUENCE [LARGE SCALE GENOMIC DNA]</scope>
    <source>
        <strain evidence="2 3">XR_2019</strain>
        <tissue evidence="2">Muscle</tissue>
    </source>
</reference>
<comment type="caution">
    <text evidence="2">The sequence shown here is derived from an EMBL/GenBank/DDBJ whole genome shotgun (WGS) entry which is preliminary data.</text>
</comment>
<evidence type="ECO:0000313" key="2">
    <source>
        <dbReference type="EMBL" id="MEQ2267819.1"/>
    </source>
</evidence>